<reference evidence="4 5" key="1">
    <citation type="submission" date="2014-09" db="EMBL/GenBank/DDBJ databases">
        <title>Draft Genome Sequence of Draconibacterium sp. JN14CK-3.</title>
        <authorList>
            <person name="Dong C."/>
            <person name="Lai Q."/>
            <person name="Shao Z."/>
        </authorList>
    </citation>
    <scope>NUCLEOTIDE SEQUENCE [LARGE SCALE GENOMIC DNA]</scope>
    <source>
        <strain evidence="4 5">JN14CK-3</strain>
    </source>
</reference>
<accession>A0A0D8JCN9</accession>
<dbReference type="EMBL" id="JRHC01000002">
    <property type="protein sequence ID" value="KJF43578.1"/>
    <property type="molecule type" value="Genomic_DNA"/>
</dbReference>
<dbReference type="GO" id="GO:0016746">
    <property type="term" value="F:acyltransferase activity"/>
    <property type="evidence" value="ECO:0007669"/>
    <property type="project" value="UniProtKB-KW"/>
</dbReference>
<dbReference type="InterPro" id="IPR016039">
    <property type="entry name" value="Thiolase-like"/>
</dbReference>
<comment type="caution">
    <text evidence="4">The sequence shown here is derived from an EMBL/GenBank/DDBJ whole genome shotgun (WGS) entry which is preliminary data.</text>
</comment>
<dbReference type="AlphaFoldDB" id="A0A0D8JCN9"/>
<dbReference type="Proteomes" id="UP000032544">
    <property type="component" value="Unassembled WGS sequence"/>
</dbReference>
<organism evidence="4 5">
    <name type="scientific">Draconibacterium sediminis</name>
    <dbReference type="NCBI Taxonomy" id="1544798"/>
    <lineage>
        <taxon>Bacteria</taxon>
        <taxon>Pseudomonadati</taxon>
        <taxon>Bacteroidota</taxon>
        <taxon>Bacteroidia</taxon>
        <taxon>Marinilabiliales</taxon>
        <taxon>Prolixibacteraceae</taxon>
        <taxon>Draconibacterium</taxon>
    </lineage>
</organism>
<keyword evidence="5" id="KW-1185">Reference proteome</keyword>
<protein>
    <submittedName>
        <fullName evidence="4">3-oxoacyl-ACP synthase</fullName>
    </submittedName>
</protein>
<dbReference type="PANTHER" id="PTHR34069:SF3">
    <property type="entry name" value="ACYL-COA:ACYL-COA ALKYLTRANSFERASE"/>
    <property type="match status" value="1"/>
</dbReference>
<dbReference type="PATRIC" id="fig|1544798.3.peg.2286"/>
<keyword evidence="2" id="KW-0012">Acyltransferase</keyword>
<keyword evidence="1" id="KW-0808">Transferase</keyword>
<dbReference type="SUPFAM" id="SSF53901">
    <property type="entry name" value="Thiolase-like"/>
    <property type="match status" value="2"/>
</dbReference>
<dbReference type="Gene3D" id="3.40.47.10">
    <property type="match status" value="2"/>
</dbReference>
<dbReference type="STRING" id="1544798.LH29_10670"/>
<evidence type="ECO:0000256" key="1">
    <source>
        <dbReference type="ARBA" id="ARBA00022679"/>
    </source>
</evidence>
<dbReference type="NCBIfam" id="NF005293">
    <property type="entry name" value="PRK06816.1"/>
    <property type="match status" value="1"/>
</dbReference>
<dbReference type="OrthoDB" id="2514738at2"/>
<feature type="domain" description="Beta-ketoacyl-[acyl-carrier-protein] synthase III C-terminal" evidence="3">
    <location>
        <begin position="283"/>
        <end position="375"/>
    </location>
</feature>
<evidence type="ECO:0000256" key="2">
    <source>
        <dbReference type="ARBA" id="ARBA00023315"/>
    </source>
</evidence>
<evidence type="ECO:0000313" key="4">
    <source>
        <dbReference type="EMBL" id="KJF43578.1"/>
    </source>
</evidence>
<evidence type="ECO:0000259" key="3">
    <source>
        <dbReference type="Pfam" id="PF08541"/>
    </source>
</evidence>
<dbReference type="Pfam" id="PF08541">
    <property type="entry name" value="ACP_syn_III_C"/>
    <property type="match status" value="1"/>
</dbReference>
<name>A0A0D8JCN9_9BACT</name>
<dbReference type="GO" id="GO:0044550">
    <property type="term" value="P:secondary metabolite biosynthetic process"/>
    <property type="evidence" value="ECO:0007669"/>
    <property type="project" value="TreeGrafter"/>
</dbReference>
<proteinExistence type="predicted"/>
<sequence length="379" mass="42640">MNKNVYISSVSKFLPNSPVENEDMEQYLGLINEKPSRVRRIVLKKNGIKSRYYALDKKQKITHTNAELAFRSIKKLFPDEKIPEDIDVLACATGNPDQLLPSHASMVHGLMKNRPMELYSASGVCLTCLQAFKTAYLSVLSGVSSKAVCSTSELASPTLLSKNYEEEYEHCSKVGKDPYMAFEKDFLRFMLSDGASSVLLSDKKSENGISFKVEWVEMTSYANELPTCMFMGAELREDGELTSWKEFESRELINRSVMTVKQDIRLLKPNIIRCWVDHLEYCLEKYSLDPNDVDYVIPHVSSMFFYGKLAEGIVGRGLDLGTNKWFTNLTEIGNIASASIFAALDDLSSSGKLKENDKILLLVPESGRFSYGTVLLTVK</sequence>
<dbReference type="CDD" id="cd00827">
    <property type="entry name" value="init_cond_enzymes"/>
    <property type="match status" value="1"/>
</dbReference>
<dbReference type="RefSeq" id="WP_045029287.1">
    <property type="nucleotide sequence ID" value="NZ_JRHC01000002.1"/>
</dbReference>
<dbReference type="PANTHER" id="PTHR34069">
    <property type="entry name" value="3-OXOACYL-[ACYL-CARRIER-PROTEIN] SYNTHASE 3"/>
    <property type="match status" value="1"/>
</dbReference>
<evidence type="ECO:0000313" key="5">
    <source>
        <dbReference type="Proteomes" id="UP000032544"/>
    </source>
</evidence>
<dbReference type="InterPro" id="IPR013747">
    <property type="entry name" value="ACP_syn_III_C"/>
</dbReference>
<gene>
    <name evidence="4" type="ORF">LH29_10670</name>
</gene>